<dbReference type="Proteomes" id="UP000697107">
    <property type="component" value="Unassembled WGS sequence"/>
</dbReference>
<dbReference type="EMBL" id="RCMG01001132">
    <property type="protein sequence ID" value="KAG2835443.1"/>
    <property type="molecule type" value="Genomic_DNA"/>
</dbReference>
<gene>
    <name evidence="6" type="ORF">PC110_g18247</name>
    <name evidence="1" type="ORF">PC113_g20217</name>
    <name evidence="3" type="ORF">PC115_g19897</name>
    <name evidence="2" type="ORF">PC117_g25371</name>
    <name evidence="4" type="ORF">PC118_g20032</name>
    <name evidence="5" type="ORF">PC129_g22562</name>
</gene>
<organism evidence="6 7">
    <name type="scientific">Phytophthora cactorum</name>
    <dbReference type="NCBI Taxonomy" id="29920"/>
    <lineage>
        <taxon>Eukaryota</taxon>
        <taxon>Sar</taxon>
        <taxon>Stramenopiles</taxon>
        <taxon>Oomycota</taxon>
        <taxon>Peronosporomycetes</taxon>
        <taxon>Peronosporales</taxon>
        <taxon>Peronosporaceae</taxon>
        <taxon>Phytophthora</taxon>
    </lineage>
</organism>
<dbReference type="Proteomes" id="UP000760860">
    <property type="component" value="Unassembled WGS sequence"/>
</dbReference>
<dbReference type="EMBL" id="RCMV01002132">
    <property type="protein sequence ID" value="KAG3204496.1"/>
    <property type="molecule type" value="Genomic_DNA"/>
</dbReference>
<evidence type="ECO:0000313" key="4">
    <source>
        <dbReference type="EMBL" id="KAG2964936.1"/>
    </source>
</evidence>
<evidence type="ECO:0000313" key="6">
    <source>
        <dbReference type="EMBL" id="RAW25335.1"/>
    </source>
</evidence>
<reference evidence="1" key="2">
    <citation type="submission" date="2018-10" db="EMBL/GenBank/DDBJ databases">
        <title>Effector identification in a new, highly contiguous assembly of the strawberry crown rot pathogen Phytophthora cactorum.</title>
        <authorList>
            <person name="Armitage A.D."/>
            <person name="Nellist C.F."/>
            <person name="Bates H."/>
            <person name="Vickerstaff R.J."/>
            <person name="Harrison R.J."/>
        </authorList>
    </citation>
    <scope>NUCLEOTIDE SEQUENCE</scope>
    <source>
        <strain evidence="1">15-7</strain>
        <strain evidence="3">4032</strain>
        <strain evidence="2">4040</strain>
        <strain evidence="4">P415</strain>
        <strain evidence="5">P421</strain>
    </source>
</reference>
<sequence length="125" mass="14042">MINDYSYPRGLSVNELTGRENFPSISYNPSRDITRRINGLRSNNPDEEVLQMLGGVSGAFLHVPAHEDEVHMFVFRFDGYVVIDLSCGFGWCGSPAFYSLSGSVIKDLYESKLFLRDLARARSSP</sequence>
<evidence type="ECO:0000313" key="3">
    <source>
        <dbReference type="EMBL" id="KAG2888976.1"/>
    </source>
</evidence>
<keyword evidence="7" id="KW-1185">Reference proteome</keyword>
<dbReference type="EMBL" id="RCMK01001947">
    <property type="protein sequence ID" value="KAG2886441.1"/>
    <property type="molecule type" value="Genomic_DNA"/>
</dbReference>
<evidence type="ECO:0000313" key="1">
    <source>
        <dbReference type="EMBL" id="KAG2835443.1"/>
    </source>
</evidence>
<evidence type="ECO:0000313" key="5">
    <source>
        <dbReference type="EMBL" id="KAG3204496.1"/>
    </source>
</evidence>
<accession>A0A329RKR3</accession>
<dbReference type="EMBL" id="MJFZ01000764">
    <property type="protein sequence ID" value="RAW25335.1"/>
    <property type="molecule type" value="Genomic_DNA"/>
</dbReference>
<dbReference type="Proteomes" id="UP000736787">
    <property type="component" value="Unassembled WGS sequence"/>
</dbReference>
<evidence type="ECO:0000313" key="2">
    <source>
        <dbReference type="EMBL" id="KAG2886441.1"/>
    </source>
</evidence>
<evidence type="ECO:0000313" key="7">
    <source>
        <dbReference type="Proteomes" id="UP000251314"/>
    </source>
</evidence>
<dbReference type="AlphaFoldDB" id="A0A329RKR3"/>
<protein>
    <submittedName>
        <fullName evidence="6">Uncharacterized protein</fullName>
    </submittedName>
</protein>
<dbReference type="EMBL" id="RCML01001160">
    <property type="protein sequence ID" value="KAG2964936.1"/>
    <property type="molecule type" value="Genomic_DNA"/>
</dbReference>
<dbReference type="Proteomes" id="UP000774804">
    <property type="component" value="Unassembled WGS sequence"/>
</dbReference>
<comment type="caution">
    <text evidence="6">The sequence shown here is derived from an EMBL/GenBank/DDBJ whole genome shotgun (WGS) entry which is preliminary data.</text>
</comment>
<dbReference type="VEuPathDB" id="FungiDB:PC110_g18247"/>
<name>A0A329RKR3_9STRA</name>
<dbReference type="OrthoDB" id="129591at2759"/>
<dbReference type="EMBL" id="RCMI01001187">
    <property type="protein sequence ID" value="KAG2888976.1"/>
    <property type="molecule type" value="Genomic_DNA"/>
</dbReference>
<dbReference type="STRING" id="29920.A0A329RKR3"/>
<dbReference type="Proteomes" id="UP000251314">
    <property type="component" value="Unassembled WGS sequence"/>
</dbReference>
<proteinExistence type="predicted"/>
<dbReference type="Proteomes" id="UP000735874">
    <property type="component" value="Unassembled WGS sequence"/>
</dbReference>
<reference evidence="6 7" key="1">
    <citation type="submission" date="2018-01" db="EMBL/GenBank/DDBJ databases">
        <title>Draft genome of the strawberry crown rot pathogen Phytophthora cactorum.</title>
        <authorList>
            <person name="Armitage A.D."/>
            <person name="Lysoe E."/>
            <person name="Nellist C.F."/>
            <person name="Harrison R.J."/>
            <person name="Brurberg M.B."/>
        </authorList>
    </citation>
    <scope>NUCLEOTIDE SEQUENCE [LARGE SCALE GENOMIC DNA]</scope>
    <source>
        <strain evidence="6 7">10300</strain>
    </source>
</reference>